<dbReference type="PANTHER" id="PTHR43248:SF25">
    <property type="entry name" value="AB HYDROLASE-1 DOMAIN-CONTAINING PROTEIN-RELATED"/>
    <property type="match status" value="1"/>
</dbReference>
<evidence type="ECO:0000256" key="2">
    <source>
        <dbReference type="ARBA" id="ARBA00022801"/>
    </source>
</evidence>
<keyword evidence="7" id="KW-1185">Reference proteome</keyword>
<dbReference type="SUPFAM" id="SSF53474">
    <property type="entry name" value="alpha/beta-Hydrolases"/>
    <property type="match status" value="1"/>
</dbReference>
<dbReference type="Pfam" id="PF08386">
    <property type="entry name" value="Abhydrolase_4"/>
    <property type="match status" value="1"/>
</dbReference>
<dbReference type="InterPro" id="IPR013595">
    <property type="entry name" value="Pept_S33_TAP-like_C"/>
</dbReference>
<dbReference type="Proteomes" id="UP000254869">
    <property type="component" value="Unassembled WGS sequence"/>
</dbReference>
<sequence length="493" mass="53703">MRALVPLCAAMLLLSGCAAETQQNRDAFYHQQIRWSPCSDSNNPDWFQDTPPAGSTCARILAPLDYRNTGASAKKVSIPIARLPAKAAKHGTLVLISGGPGDPGLSMLDMPFPEPIRQHYDIVSYDPRGVGQSTPAIRCVSNGDELTEEPVTAAAMEAASRVFVDACVRATGSEILRHIGSDEATDDLDIIRGVLGEQRLNLLAMSYGTQIAAMYIDRYPRRYRAAALDGVVDVTENSVEMRAGQYRGHQDTFDRVAAYCATSYREGGRFPCPLGNDPAQAQNVFHNILRTVEKGPAPTDAWDPVGPDTILAALAASFPWPQNWTAFLNALTAVRYGDGTAMYRLAYRDSGAPRSGALEAITCADIADPTTDRATAQADAAKIYDAATYDDYQPRPAEFPLDTCAFWPTAGTARTYRPHRAKDSAPVLFIGTRHDPATPVQNAERMAQYLESPLLIREGDGHTFVFNEINRCGDDFVVHYLEHPEVAGTKVCE</sequence>
<comment type="similarity">
    <text evidence="1">Belongs to the peptidase S33 family.</text>
</comment>
<reference evidence="6 7" key="1">
    <citation type="submission" date="2018-07" db="EMBL/GenBank/DDBJ databases">
        <title>Genomic Encyclopedia of Type Strains, Phase IV (KMG-IV): sequencing the most valuable type-strain genomes for metagenomic binning, comparative biology and taxonomic classification.</title>
        <authorList>
            <person name="Goeker M."/>
        </authorList>
    </citation>
    <scope>NUCLEOTIDE SEQUENCE [LARGE SCALE GENOMIC DNA]</scope>
    <source>
        <strain evidence="6 7">DSM 44290</strain>
    </source>
</reference>
<protein>
    <submittedName>
        <fullName evidence="6">Alpha/beta hydrolase family protein</fullName>
    </submittedName>
</protein>
<keyword evidence="2 6" id="KW-0378">Hydrolase</keyword>
<dbReference type="Pfam" id="PF00561">
    <property type="entry name" value="Abhydrolase_1"/>
    <property type="match status" value="1"/>
</dbReference>
<dbReference type="EMBL" id="QQBC01000009">
    <property type="protein sequence ID" value="RDI63891.1"/>
    <property type="molecule type" value="Genomic_DNA"/>
</dbReference>
<comment type="caution">
    <text evidence="6">The sequence shown here is derived from an EMBL/GenBank/DDBJ whole genome shotgun (WGS) entry which is preliminary data.</text>
</comment>
<feature type="chain" id="PRO_5038427007" evidence="3">
    <location>
        <begin position="19"/>
        <end position="493"/>
    </location>
</feature>
<name>A0A370I130_9NOCA</name>
<feature type="domain" description="Peptidase S33 tripeptidyl aminopeptidase-like C-terminal" evidence="5">
    <location>
        <begin position="403"/>
        <end position="488"/>
    </location>
</feature>
<proteinExistence type="inferred from homology"/>
<dbReference type="PRINTS" id="PR00793">
    <property type="entry name" value="PROAMNOPTASE"/>
</dbReference>
<dbReference type="PROSITE" id="PS51257">
    <property type="entry name" value="PROKAR_LIPOPROTEIN"/>
    <property type="match status" value="1"/>
</dbReference>
<feature type="domain" description="AB hydrolase-1" evidence="4">
    <location>
        <begin position="92"/>
        <end position="260"/>
    </location>
</feature>
<dbReference type="GO" id="GO:0004177">
    <property type="term" value="F:aminopeptidase activity"/>
    <property type="evidence" value="ECO:0007669"/>
    <property type="project" value="UniProtKB-EC"/>
</dbReference>
<gene>
    <name evidence="6" type="ORF">DFR76_109231</name>
</gene>
<dbReference type="STRING" id="1210086.GCA_001613105_05445"/>
<evidence type="ECO:0000259" key="5">
    <source>
        <dbReference type="Pfam" id="PF08386"/>
    </source>
</evidence>
<dbReference type="GO" id="GO:0006508">
    <property type="term" value="P:proteolysis"/>
    <property type="evidence" value="ECO:0007669"/>
    <property type="project" value="InterPro"/>
</dbReference>
<feature type="signal peptide" evidence="3">
    <location>
        <begin position="1"/>
        <end position="18"/>
    </location>
</feature>
<evidence type="ECO:0000313" key="7">
    <source>
        <dbReference type="Proteomes" id="UP000254869"/>
    </source>
</evidence>
<dbReference type="InterPro" id="IPR051601">
    <property type="entry name" value="Serine_prot/Carboxylest_S33"/>
</dbReference>
<accession>A0A370I130</accession>
<keyword evidence="3" id="KW-0732">Signal</keyword>
<dbReference type="Gene3D" id="3.40.50.1820">
    <property type="entry name" value="alpha/beta hydrolase"/>
    <property type="match status" value="2"/>
</dbReference>
<dbReference type="RefSeq" id="WP_068003400.1">
    <property type="nucleotide sequence ID" value="NZ_QQBC01000009.1"/>
</dbReference>
<organism evidence="6 7">
    <name type="scientific">Nocardia pseudobrasiliensis</name>
    <dbReference type="NCBI Taxonomy" id="45979"/>
    <lineage>
        <taxon>Bacteria</taxon>
        <taxon>Bacillati</taxon>
        <taxon>Actinomycetota</taxon>
        <taxon>Actinomycetes</taxon>
        <taxon>Mycobacteriales</taxon>
        <taxon>Nocardiaceae</taxon>
        <taxon>Nocardia</taxon>
    </lineage>
</organism>
<evidence type="ECO:0000256" key="3">
    <source>
        <dbReference type="SAM" id="SignalP"/>
    </source>
</evidence>
<dbReference type="InterPro" id="IPR000073">
    <property type="entry name" value="AB_hydrolase_1"/>
</dbReference>
<dbReference type="InterPro" id="IPR029058">
    <property type="entry name" value="AB_hydrolase_fold"/>
</dbReference>
<dbReference type="InterPro" id="IPR002410">
    <property type="entry name" value="Peptidase_S33"/>
</dbReference>
<evidence type="ECO:0000259" key="4">
    <source>
        <dbReference type="Pfam" id="PF00561"/>
    </source>
</evidence>
<dbReference type="AlphaFoldDB" id="A0A370I130"/>
<dbReference type="PANTHER" id="PTHR43248">
    <property type="entry name" value="2-SUCCINYL-6-HYDROXY-2,4-CYCLOHEXADIENE-1-CARBOXYLATE SYNTHASE"/>
    <property type="match status" value="1"/>
</dbReference>
<evidence type="ECO:0000256" key="1">
    <source>
        <dbReference type="ARBA" id="ARBA00010088"/>
    </source>
</evidence>
<evidence type="ECO:0000313" key="6">
    <source>
        <dbReference type="EMBL" id="RDI63891.1"/>
    </source>
</evidence>